<dbReference type="PANTHER" id="PTHR42792:SF1">
    <property type="entry name" value="FLAGELLAR HOOK-ASSOCIATED PROTEIN 3"/>
    <property type="match status" value="1"/>
</dbReference>
<evidence type="ECO:0000313" key="7">
    <source>
        <dbReference type="EMBL" id="ASP46576.1"/>
    </source>
</evidence>
<keyword evidence="7" id="KW-0966">Cell projection</keyword>
<keyword evidence="5" id="KW-0975">Bacterial flagellum</keyword>
<dbReference type="Pfam" id="PF00669">
    <property type="entry name" value="Flagellin_N"/>
    <property type="match status" value="1"/>
</dbReference>
<gene>
    <name evidence="7" type="primary">flgL</name>
    <name evidence="7" type="ORF">B5D82_01540</name>
</gene>
<keyword evidence="8" id="KW-1185">Reference proteome</keyword>
<sequence length="401" mass="43404">MRVSTAQFYMQSSKQMSSQQSSLNEQVSHISTGKRVVTAKDDAVAYGTLAGYKNDLANIDKYQRNIIQAENHNSLIDTSLSNAEDIMNELRDLMLQANNGVYSADDLASIGQQASQALQQILDIANTKDESGSYAFAGYQIDDAPFVLQADNSVTYRADNGVRELQIAKNVSIATNQSGEKVFEKVPNAIGDFSAIYNINTSGLGVESAVVADPSNYDRSANPADFTINFTTASDLTVTDGAGNVTNITGYAAGQTIAFNGIEVKLSGNPLPGDSFTLTPEQNIGVFDTIKSAIDWINNKDSGGDDPQVQVDFNQILEQLSDSMNHLTSRRAESGINLQVIDRQKSNHLDTELYLASGRSSIEDLDVAAAISTFEQSKVALQAAQQTFTQVQGLNLFNYIR</sequence>
<dbReference type="OrthoDB" id="9768249at2"/>
<feature type="domain" description="Flagellin N-terminal" evidence="6">
    <location>
        <begin position="3"/>
        <end position="140"/>
    </location>
</feature>
<evidence type="ECO:0000256" key="2">
    <source>
        <dbReference type="ARBA" id="ARBA00004613"/>
    </source>
</evidence>
<evidence type="ECO:0000256" key="1">
    <source>
        <dbReference type="ARBA" id="ARBA00004365"/>
    </source>
</evidence>
<accession>A0A222G3R3</accession>
<keyword evidence="4" id="KW-0964">Secreted</keyword>
<dbReference type="KEGG" id="cber:B5D82_01540"/>
<protein>
    <submittedName>
        <fullName evidence="7">Flagellar hook-associated protein 3</fullName>
    </submittedName>
</protein>
<dbReference type="SUPFAM" id="SSF64518">
    <property type="entry name" value="Phase 1 flagellin"/>
    <property type="match status" value="1"/>
</dbReference>
<evidence type="ECO:0000256" key="4">
    <source>
        <dbReference type="ARBA" id="ARBA00022525"/>
    </source>
</evidence>
<dbReference type="GO" id="GO:0009424">
    <property type="term" value="C:bacterial-type flagellum hook"/>
    <property type="evidence" value="ECO:0007669"/>
    <property type="project" value="InterPro"/>
</dbReference>
<keyword evidence="7" id="KW-0969">Cilium</keyword>
<dbReference type="GO" id="GO:0005576">
    <property type="term" value="C:extracellular region"/>
    <property type="evidence" value="ECO:0007669"/>
    <property type="project" value="UniProtKB-SubCell"/>
</dbReference>
<dbReference type="GO" id="GO:0005198">
    <property type="term" value="F:structural molecule activity"/>
    <property type="evidence" value="ECO:0007669"/>
    <property type="project" value="InterPro"/>
</dbReference>
<dbReference type="Proteomes" id="UP000202259">
    <property type="component" value="Chromosome"/>
</dbReference>
<dbReference type="InterPro" id="IPR013384">
    <property type="entry name" value="Flagell_FlgL"/>
</dbReference>
<comment type="subcellular location">
    <subcellularLocation>
        <location evidence="1">Bacterial flagellum</location>
    </subcellularLocation>
    <subcellularLocation>
        <location evidence="2">Secreted</location>
    </subcellularLocation>
</comment>
<dbReference type="Gene3D" id="1.20.1330.10">
    <property type="entry name" value="f41 fragment of flagellin, N-terminal domain"/>
    <property type="match status" value="2"/>
</dbReference>
<evidence type="ECO:0000313" key="8">
    <source>
        <dbReference type="Proteomes" id="UP000202259"/>
    </source>
</evidence>
<reference evidence="7 8" key="1">
    <citation type="submission" date="2017-08" db="EMBL/GenBank/DDBJ databases">
        <title>Complete genome of Colwellia sp. NB097-1, a psychrophile bacterium ioslated from Bering Sea.</title>
        <authorList>
            <person name="Chen X."/>
        </authorList>
    </citation>
    <scope>NUCLEOTIDE SEQUENCE [LARGE SCALE GENOMIC DNA]</scope>
    <source>
        <strain evidence="7 8">NB097-1</strain>
    </source>
</reference>
<dbReference type="InterPro" id="IPR001029">
    <property type="entry name" value="Flagellin_N"/>
</dbReference>
<proteinExistence type="inferred from homology"/>
<keyword evidence="7" id="KW-0282">Flagellum</keyword>
<organism evidence="7 8">
    <name type="scientific">Cognaticolwellia beringensis</name>
    <dbReference type="NCBI Taxonomy" id="1967665"/>
    <lineage>
        <taxon>Bacteria</taxon>
        <taxon>Pseudomonadati</taxon>
        <taxon>Pseudomonadota</taxon>
        <taxon>Gammaproteobacteria</taxon>
        <taxon>Alteromonadales</taxon>
        <taxon>Colwelliaceae</taxon>
        <taxon>Cognaticolwellia</taxon>
    </lineage>
</organism>
<dbReference type="AlphaFoldDB" id="A0A222G3R3"/>
<dbReference type="EMBL" id="CP020465">
    <property type="protein sequence ID" value="ASP46576.1"/>
    <property type="molecule type" value="Genomic_DNA"/>
</dbReference>
<dbReference type="NCBIfam" id="TIGR02550">
    <property type="entry name" value="flagell_flgL"/>
    <property type="match status" value="1"/>
</dbReference>
<dbReference type="RefSeq" id="WP_081148668.1">
    <property type="nucleotide sequence ID" value="NZ_CP020465.1"/>
</dbReference>
<comment type="similarity">
    <text evidence="3">Belongs to the bacterial flagellin family.</text>
</comment>
<dbReference type="PANTHER" id="PTHR42792">
    <property type="entry name" value="FLAGELLIN"/>
    <property type="match status" value="1"/>
</dbReference>
<evidence type="ECO:0000259" key="6">
    <source>
        <dbReference type="Pfam" id="PF00669"/>
    </source>
</evidence>
<evidence type="ECO:0000256" key="3">
    <source>
        <dbReference type="ARBA" id="ARBA00005709"/>
    </source>
</evidence>
<dbReference type="GO" id="GO:0071973">
    <property type="term" value="P:bacterial-type flagellum-dependent cell motility"/>
    <property type="evidence" value="ECO:0007669"/>
    <property type="project" value="InterPro"/>
</dbReference>
<dbReference type="InterPro" id="IPR001492">
    <property type="entry name" value="Flagellin"/>
</dbReference>
<evidence type="ECO:0000256" key="5">
    <source>
        <dbReference type="ARBA" id="ARBA00023143"/>
    </source>
</evidence>
<name>A0A222G3R3_9GAMM</name>